<dbReference type="Proteomes" id="UP001189429">
    <property type="component" value="Unassembled WGS sequence"/>
</dbReference>
<evidence type="ECO:0000259" key="3">
    <source>
        <dbReference type="PROSITE" id="PS51898"/>
    </source>
</evidence>
<feature type="region of interest" description="Disordered" evidence="2">
    <location>
        <begin position="1330"/>
        <end position="1367"/>
    </location>
</feature>
<dbReference type="InterPro" id="IPR013762">
    <property type="entry name" value="Integrase-like_cat_sf"/>
</dbReference>
<accession>A0ABN9UGW7</accession>
<dbReference type="InterPro" id="IPR002104">
    <property type="entry name" value="Integrase_catalytic"/>
</dbReference>
<comment type="caution">
    <text evidence="4">The sequence shown here is derived from an EMBL/GenBank/DDBJ whole genome shotgun (WGS) entry which is preliminary data.</text>
</comment>
<dbReference type="Gene3D" id="1.10.443.10">
    <property type="entry name" value="Intergrase catalytic core"/>
    <property type="match status" value="1"/>
</dbReference>
<dbReference type="PROSITE" id="PS51898">
    <property type="entry name" value="TYR_RECOMBINASE"/>
    <property type="match status" value="1"/>
</dbReference>
<proteinExistence type="predicted"/>
<keyword evidence="1" id="KW-0233">DNA recombination</keyword>
<evidence type="ECO:0000256" key="2">
    <source>
        <dbReference type="SAM" id="MobiDB-lite"/>
    </source>
</evidence>
<organism evidence="4 5">
    <name type="scientific">Prorocentrum cordatum</name>
    <dbReference type="NCBI Taxonomy" id="2364126"/>
    <lineage>
        <taxon>Eukaryota</taxon>
        <taxon>Sar</taxon>
        <taxon>Alveolata</taxon>
        <taxon>Dinophyceae</taxon>
        <taxon>Prorocentrales</taxon>
        <taxon>Prorocentraceae</taxon>
        <taxon>Prorocentrum</taxon>
    </lineage>
</organism>
<sequence length="1995" mass="218798">MAFFYRLSSAANWIDECAGGNYPWPASAAGSEVIPPLSAAAARTTTVAKTPSLPFGDVTPPGADRVCSFSKSPSPPRGRLADGAHDAAEASGLPLGIADGVVYGHVDLAPVHYDPTKVTHIAVQEDDGIIDLSTAWSLRHACVGWQRGDRWWHGIDMRRVKSFSVDKLHEAQVLIDFMDDGNGLRWHARLLIIQTPTPGAWIGSTPDFSVQRIDLNVHRVIALARGQPYPPAQWAESYVFDNPIPDADLTRVRQQAAALAAVLGQAPPAGPAAPGGAGVWRVADPAARSFGDEVPAQILSDRATFMTPEAAADEEYLSGLVLIDNCWTFCQLVADDDRAAWERALVSGNRRDDRVTGDAREPVSGRRFISFADSFGLQHAAAEPPFPLSGSRVTHEFVKTLRATGMEWMSHHLDFIHKSGISPNSNITRAHRRLTEALHAFQQQDMLNLPSLSGVEILVRYLPSLSGVEILVRYLVQIEMAVARNPRSPDFQDLDAVVASTVNEYGGLVLPEYSKYIAQIQKDEAFTLKQQRQWREEQSTRSRGRGSGDDAGGGAGGEDGGAGRFRGRGRGRAGRAHGDPFPLPLLGRSTPREVLPLSLSSGVRRRCNQAIMALNDLDAPLAAARRLASVLPANAAQASVLQRVHQRVAAFGDPIGVDGDDALCSLLKSKDVYSGRPTPVRPYEPRLLKVLDSGISPQPIRSLVPPWLLPLINEPEKHIFRSQAVLDSMVEAGELPPIYPYWDANLRRDPVLRLGLFKQLMRIGLVGARTRCRARASIFFVGKKDGSLRMVIDGREPSALHRRPPRTELGSAAALSGLCLDADLLGSDGQGYHGASADLRQGFYQMQWLEIGSWFCFDYPMPIRNFDTDQVYDEVHRRFVQVDPDTVVYPCFQGLAMGWSWSLFICNGITEDVTRVGISRALCIAPEEVRMVSERSPCARLGAGELAGASYVDNANVVGSPRRLVDAALEAILLEFERRGLAYHEVCYATRDFVCCGVRFDFSDGRAVPQRERAWRLHRAVTALIDRRGCTPAAMEVVLGHVVHHFMLMRPALAVLSSLYRVVYAPGDYCHFDAEQLRELGLVKALIPLAGVDLGAPWHPWAYCSDASLWGYALATSRFDESELRDIGAYRERWRFVAIDRHADDPGDPPGTEVATQAGFTAGSDDAAVFAGLDLPPRAGRSSPRLAARRSRAARVDVEAPASAACRGGIPALPDAALAAHRWQLVVRGAFLFSAPIHILEGRTTLLGLRRATRSVAAHGCRVLSIGDNLSSMMAFEKGRCANPVLRQLACQAAARQIATGIQHYHRYLESSRNPTDHDSRAADRFELEPGQTQRGAPRDLAPAPPPAPAASPAGGAGPHRLGARPRERRRARHVLELYAGCARLTAACLDAGLQSWVPVDISRGPWHDLSDKRIISVIRSLIVRRDVWHVHFGTPCTPFSLATPARSRAKHFASGSASVSFTIDMLRLCERFGVRWSVENPSSSRLWHSPEVTSFLDRHCHYFVYMHYCHYNCRYLKPTTLVTNLKPLQALEASCSRDHVHEVLAGKVRLGPKSASVWKTSLAGRYPEALARKWAGILRECAPAAGRLDGARPECRGEAQLAAAAECDDWTRTPDPVCPAAGHQEWSPDQLGWGSCAAQAPRRRSRLAVGSQRAANNDVAREDFLARRRVKPLTQQHYARAAAEVRRFAIQHRYPLATPAQRDKLMVDYLQSIFLAGDGIFAARTALYGYAFEERVNLRDVTEFPQARLTLKGFAKASPGEQRDPCPWEAALLIIDQCLTSHCPRQQLVGAGVAVAFDGYLRLSELLHLKACDVTCLRHSATSAYPQVSITLMPAAPADCPPSVTTKAGEYDDTVTFGGIGSAGISRRWVAKLLRDLKATTPPTRPLFPFSHREFEVAFREAADAAGLQRLRLCPHSLRHGGASTDFALKHRSLAEVQRRGRWKCAASVRRYEKAGRLTRQLAKLSRGQLSDAARVGRRLAAKSSFVFGGRSER</sequence>
<evidence type="ECO:0000256" key="1">
    <source>
        <dbReference type="ARBA" id="ARBA00023172"/>
    </source>
</evidence>
<name>A0ABN9UGW7_9DINO</name>
<feature type="domain" description="Tyr recombinase" evidence="3">
    <location>
        <begin position="1762"/>
        <end position="1968"/>
    </location>
</feature>
<evidence type="ECO:0000313" key="4">
    <source>
        <dbReference type="EMBL" id="CAK0858181.1"/>
    </source>
</evidence>
<dbReference type="InterPro" id="IPR011010">
    <property type="entry name" value="DNA_brk_join_enz"/>
</dbReference>
<protein>
    <recommendedName>
        <fullName evidence="3">Tyr recombinase domain-containing protein</fullName>
    </recommendedName>
</protein>
<dbReference type="SUPFAM" id="SSF56349">
    <property type="entry name" value="DNA breaking-rejoining enzymes"/>
    <property type="match status" value="1"/>
</dbReference>
<feature type="compositionally biased region" description="Gly residues" evidence="2">
    <location>
        <begin position="549"/>
        <end position="564"/>
    </location>
</feature>
<evidence type="ECO:0000313" key="5">
    <source>
        <dbReference type="Proteomes" id="UP001189429"/>
    </source>
</evidence>
<keyword evidence="5" id="KW-1185">Reference proteome</keyword>
<feature type="region of interest" description="Disordered" evidence="2">
    <location>
        <begin position="529"/>
        <end position="587"/>
    </location>
</feature>
<feature type="compositionally biased region" description="Basic residues" evidence="2">
    <location>
        <begin position="565"/>
        <end position="575"/>
    </location>
</feature>
<dbReference type="EMBL" id="CAUYUJ010015796">
    <property type="protein sequence ID" value="CAK0858181.1"/>
    <property type="molecule type" value="Genomic_DNA"/>
</dbReference>
<reference evidence="4" key="1">
    <citation type="submission" date="2023-10" db="EMBL/GenBank/DDBJ databases">
        <authorList>
            <person name="Chen Y."/>
            <person name="Shah S."/>
            <person name="Dougan E. K."/>
            <person name="Thang M."/>
            <person name="Chan C."/>
        </authorList>
    </citation>
    <scope>NUCLEOTIDE SEQUENCE [LARGE SCALE GENOMIC DNA]</scope>
</reference>
<gene>
    <name evidence="4" type="ORF">PCOR1329_LOCUS48048</name>
</gene>